<dbReference type="PANTHER" id="PTHR10039">
    <property type="entry name" value="AMELOGENIN"/>
    <property type="match status" value="1"/>
</dbReference>
<keyword evidence="1" id="KW-0677">Repeat</keyword>
<evidence type="ECO:0000313" key="3">
    <source>
        <dbReference type="EMBL" id="KAK7437479.1"/>
    </source>
</evidence>
<dbReference type="InterPro" id="IPR056884">
    <property type="entry name" value="NPHP3-like_N"/>
</dbReference>
<dbReference type="EMBL" id="JBANRG010000085">
    <property type="protein sequence ID" value="KAK7437479.1"/>
    <property type="molecule type" value="Genomic_DNA"/>
</dbReference>
<dbReference type="Proteomes" id="UP001498398">
    <property type="component" value="Unassembled WGS sequence"/>
</dbReference>
<protein>
    <recommendedName>
        <fullName evidence="2">Nephrocystin 3-like N-terminal domain-containing protein</fullName>
    </recommendedName>
</protein>
<dbReference type="InterPro" id="IPR027417">
    <property type="entry name" value="P-loop_NTPase"/>
</dbReference>
<dbReference type="Pfam" id="PF24883">
    <property type="entry name" value="NPHP3_N"/>
    <property type="match status" value="1"/>
</dbReference>
<evidence type="ECO:0000313" key="4">
    <source>
        <dbReference type="Proteomes" id="UP001498398"/>
    </source>
</evidence>
<dbReference type="PANTHER" id="PTHR10039:SF17">
    <property type="entry name" value="FUNGAL STAND N-TERMINAL GOODBYE DOMAIN-CONTAINING PROTEIN-RELATED"/>
    <property type="match status" value="1"/>
</dbReference>
<sequence length="497" mass="56274">MGIQSRVRKLLAQTISKVGALHSSEERFPPPKCHPDTRTAVLKELSHWITAGYWKRFEKTFLPHSLSRTFERNAAAQSGASIADTKSTSPSGSFQIRPDRDSVPIYWLYGPAGVGKSAIAQTLCERFEVSRGGKHLIASFFFSRSSPTRNNPQYLFLTIAYCLATFSHDSSLRSAIDNAIQKHPAILEGSIEAQFHELIVQPLRSISLWRKWRIPKLVIIDGLDECADSHSQRLVLTTILDALVDNTSKSFPFRIPLRFLIVSRPEPAIREIFSRSRFYGNSNRTVLDDSFATSRDIEVYLRDEFSRILETHPTIPLPWPPPGVIDEIVQRASGQFIYASTVLKYVADEHSFPPERLDVVLGLPLSDAEAFVDLDVLYRQILVSTPQTRWKFVVHALAFVLLTSKISHVLIMEQIFELPKGSVSVALRGLSSVLNISFISDSVVLYHKSFADFLQDQRRSRDFSVNLNMYREEFVNRCGERMDSIDLQAEFPLGSNQ</sequence>
<name>A0ABR1INS7_9AGAR</name>
<comment type="caution">
    <text evidence="3">The sequence shown here is derived from an EMBL/GenBank/DDBJ whole genome shotgun (WGS) entry which is preliminary data.</text>
</comment>
<reference evidence="3 4" key="1">
    <citation type="submission" date="2024-01" db="EMBL/GenBank/DDBJ databases">
        <title>A draft genome for the cacao thread blight pathogen Marasmiellus scandens.</title>
        <authorList>
            <person name="Baruah I.K."/>
            <person name="Leung J."/>
            <person name="Bukari Y."/>
            <person name="Amoako-Attah I."/>
            <person name="Meinhardt L.W."/>
            <person name="Bailey B.A."/>
            <person name="Cohen S.P."/>
        </authorList>
    </citation>
    <scope>NUCLEOTIDE SEQUENCE [LARGE SCALE GENOMIC DNA]</scope>
    <source>
        <strain evidence="3 4">GH-19</strain>
    </source>
</reference>
<gene>
    <name evidence="3" type="ORF">VKT23_018551</name>
</gene>
<evidence type="ECO:0000256" key="1">
    <source>
        <dbReference type="ARBA" id="ARBA00022737"/>
    </source>
</evidence>
<dbReference type="Gene3D" id="3.40.50.300">
    <property type="entry name" value="P-loop containing nucleotide triphosphate hydrolases"/>
    <property type="match status" value="1"/>
</dbReference>
<organism evidence="3 4">
    <name type="scientific">Marasmiellus scandens</name>
    <dbReference type="NCBI Taxonomy" id="2682957"/>
    <lineage>
        <taxon>Eukaryota</taxon>
        <taxon>Fungi</taxon>
        <taxon>Dikarya</taxon>
        <taxon>Basidiomycota</taxon>
        <taxon>Agaricomycotina</taxon>
        <taxon>Agaricomycetes</taxon>
        <taxon>Agaricomycetidae</taxon>
        <taxon>Agaricales</taxon>
        <taxon>Marasmiineae</taxon>
        <taxon>Omphalotaceae</taxon>
        <taxon>Marasmiellus</taxon>
    </lineage>
</organism>
<dbReference type="SUPFAM" id="SSF52540">
    <property type="entry name" value="P-loop containing nucleoside triphosphate hydrolases"/>
    <property type="match status" value="1"/>
</dbReference>
<keyword evidence="4" id="KW-1185">Reference proteome</keyword>
<accession>A0ABR1INS7</accession>
<feature type="domain" description="Nephrocystin 3-like N-terminal" evidence="2">
    <location>
        <begin position="101"/>
        <end position="264"/>
    </location>
</feature>
<proteinExistence type="predicted"/>
<evidence type="ECO:0000259" key="2">
    <source>
        <dbReference type="Pfam" id="PF24883"/>
    </source>
</evidence>